<dbReference type="Pfam" id="PF08704">
    <property type="entry name" value="GCD14"/>
    <property type="match status" value="1"/>
</dbReference>
<dbReference type="AlphaFoldDB" id="A0A0D2JCK8"/>
<protein>
    <recommendedName>
        <fullName evidence="5">tRNA (adenine(58)-N(1))-methyltransferase TrmI</fullName>
        <ecNumber evidence="5">2.1.1.220</ecNumber>
    </recommendedName>
</protein>
<keyword evidence="4 5" id="KW-0819">tRNA processing</keyword>
<gene>
    <name evidence="8" type="ORF">X474_13455</name>
</gene>
<feature type="binding site" evidence="6">
    <location>
        <position position="181"/>
    </location>
    <ligand>
        <name>S-adenosyl-L-methionine</name>
        <dbReference type="ChEBI" id="CHEBI:59789"/>
    </ligand>
</feature>
<dbReference type="EC" id="2.1.1.220" evidence="5"/>
<comment type="subunit">
    <text evidence="5">Homotetramer composed of a dimer of dimers.</text>
</comment>
<dbReference type="Gene3D" id="3.40.50.150">
    <property type="entry name" value="Vaccinia Virus protein VP39"/>
    <property type="match status" value="1"/>
</dbReference>
<dbReference type="PANTHER" id="PTHR12133:SF1">
    <property type="entry name" value="TRNA (ADENINE(58)-N(1))-METHYLTRANSFERASE, MITOCHONDRIAL"/>
    <property type="match status" value="1"/>
</dbReference>
<dbReference type="OrthoDB" id="9781391at2"/>
<dbReference type="Proteomes" id="UP000032233">
    <property type="component" value="Unassembled WGS sequence"/>
</dbReference>
<dbReference type="PANTHER" id="PTHR12133">
    <property type="entry name" value="TRNA (ADENINE(58)-N(1))-METHYLTRANSFERASE"/>
    <property type="match status" value="1"/>
</dbReference>
<comment type="similarity">
    <text evidence="5">Belongs to the class I-like SAM-binding methyltransferase superfamily. TRM61 family.</text>
</comment>
<comment type="catalytic activity">
    <reaction evidence="5">
        <text>adenosine(58) in tRNA + S-adenosyl-L-methionine = N(1)-methyladenosine(58) in tRNA + S-adenosyl-L-homocysteine + H(+)</text>
        <dbReference type="Rhea" id="RHEA:43152"/>
        <dbReference type="Rhea" id="RHEA-COMP:10365"/>
        <dbReference type="Rhea" id="RHEA-COMP:10366"/>
        <dbReference type="ChEBI" id="CHEBI:15378"/>
        <dbReference type="ChEBI" id="CHEBI:57856"/>
        <dbReference type="ChEBI" id="CHEBI:59789"/>
        <dbReference type="ChEBI" id="CHEBI:74411"/>
        <dbReference type="ChEBI" id="CHEBI:74491"/>
        <dbReference type="EC" id="2.1.1.220"/>
    </reaction>
</comment>
<keyword evidence="2 5" id="KW-0808">Transferase</keyword>
<dbReference type="InParanoid" id="A0A0D2JCK8"/>
<evidence type="ECO:0000256" key="3">
    <source>
        <dbReference type="ARBA" id="ARBA00022691"/>
    </source>
</evidence>
<accession>A0A0D2JCK8</accession>
<dbReference type="PROSITE" id="PS51620">
    <property type="entry name" value="SAM_TRM61"/>
    <property type="match status" value="1"/>
</dbReference>
<keyword evidence="1 5" id="KW-0489">Methyltransferase</keyword>
<evidence type="ECO:0000313" key="8">
    <source>
        <dbReference type="EMBL" id="KIX13486.1"/>
    </source>
</evidence>
<feature type="domain" description="tRNA (adenine(58)-N(1))-methyltransferase catalytic subunit TRM61 C-terminal" evidence="7">
    <location>
        <begin position="67"/>
        <end position="247"/>
    </location>
</feature>
<keyword evidence="9" id="KW-1185">Reference proteome</keyword>
<evidence type="ECO:0000256" key="2">
    <source>
        <dbReference type="ARBA" id="ARBA00022679"/>
    </source>
</evidence>
<proteinExistence type="inferred from homology"/>
<dbReference type="GO" id="GO:0160107">
    <property type="term" value="F:tRNA (adenine(58)-N1)-methyltransferase activity"/>
    <property type="evidence" value="ECO:0007669"/>
    <property type="project" value="UniProtKB-EC"/>
</dbReference>
<evidence type="ECO:0000256" key="5">
    <source>
        <dbReference type="PIRNR" id="PIRNR017269"/>
    </source>
</evidence>
<evidence type="ECO:0000313" key="9">
    <source>
        <dbReference type="Proteomes" id="UP000032233"/>
    </source>
</evidence>
<comment type="function">
    <text evidence="5">Catalyzes the S-adenosyl-L-methionine-dependent formation of N(1)-methyladenine at position 58 (m1A58) in tRNA.</text>
</comment>
<evidence type="ECO:0000256" key="1">
    <source>
        <dbReference type="ARBA" id="ARBA00022603"/>
    </source>
</evidence>
<name>A0A0D2JCK8_9BACT</name>
<evidence type="ECO:0000259" key="7">
    <source>
        <dbReference type="Pfam" id="PF08704"/>
    </source>
</evidence>
<keyword evidence="3 5" id="KW-0949">S-adenosyl-L-methionine</keyword>
<dbReference type="EMBL" id="AZAC01000015">
    <property type="protein sequence ID" value="KIX13486.1"/>
    <property type="molecule type" value="Genomic_DNA"/>
</dbReference>
<evidence type="ECO:0000256" key="6">
    <source>
        <dbReference type="PIRSR" id="PIRSR017269-1"/>
    </source>
</evidence>
<evidence type="ECO:0000256" key="4">
    <source>
        <dbReference type="ARBA" id="ARBA00022694"/>
    </source>
</evidence>
<dbReference type="InterPro" id="IPR029063">
    <property type="entry name" value="SAM-dependent_MTases_sf"/>
</dbReference>
<feature type="binding site" evidence="6">
    <location>
        <position position="133"/>
    </location>
    <ligand>
        <name>S-adenosyl-L-methionine</name>
        <dbReference type="ChEBI" id="CHEBI:59789"/>
    </ligand>
</feature>
<dbReference type="STRING" id="1429043.X474_13455"/>
<dbReference type="SUPFAM" id="SSF53335">
    <property type="entry name" value="S-adenosyl-L-methionine-dependent methyltransferases"/>
    <property type="match status" value="1"/>
</dbReference>
<dbReference type="GO" id="GO:0030488">
    <property type="term" value="P:tRNA methylation"/>
    <property type="evidence" value="ECO:0007669"/>
    <property type="project" value="InterPro"/>
</dbReference>
<sequence length="275" mass="31468">MSTPTGDFAPGDPIFLVDQRDRQYLELAPLPDKKLKLRDEYIPYERVMELHDGDLLISPIGRRYLVFKPTMREVVFNMPRQAQIIYPKDIGAILMWGDVFAGQSVLEVGCGHGAMTMSLLRCLGPTGSLVTCDLRRDHLNRTKKNIVKYLGESYLESWTPVWGNPSEGVLDQYKVERIITDIPEPWEILEVAAKALKPGGVWTVYVPTVTQMTKIMEAMNGTPDFCLVDSFELLQRHWHVKLPSVRPAHTMKAHTGFIITCRRRWRKLESQDQAE</sequence>
<dbReference type="RefSeq" id="WP_044349195.1">
    <property type="nucleotide sequence ID" value="NZ_AZAC01000015.1"/>
</dbReference>
<dbReference type="CDD" id="cd02440">
    <property type="entry name" value="AdoMet_MTases"/>
    <property type="match status" value="1"/>
</dbReference>
<dbReference type="InterPro" id="IPR014816">
    <property type="entry name" value="tRNA_MeTrfase_Gcd14"/>
</dbReference>
<reference evidence="8 9" key="1">
    <citation type="submission" date="2013-11" db="EMBL/GenBank/DDBJ databases">
        <title>Metagenomic analysis of a methanogenic consortium involved in long chain n-alkane degradation.</title>
        <authorList>
            <person name="Davidova I.A."/>
            <person name="Callaghan A.V."/>
            <person name="Wawrik B."/>
            <person name="Pruitt S."/>
            <person name="Marks C."/>
            <person name="Duncan K.E."/>
            <person name="Suflita J.M."/>
        </authorList>
    </citation>
    <scope>NUCLEOTIDE SEQUENCE [LARGE SCALE GENOMIC DNA]</scope>
    <source>
        <strain evidence="8 9">SPR</strain>
    </source>
</reference>
<dbReference type="InterPro" id="IPR049470">
    <property type="entry name" value="TRM61_C"/>
</dbReference>
<dbReference type="GO" id="GO:0031515">
    <property type="term" value="C:tRNA (m1A) methyltransferase complex"/>
    <property type="evidence" value="ECO:0007669"/>
    <property type="project" value="UniProtKB-UniRule"/>
</dbReference>
<feature type="binding site" evidence="6">
    <location>
        <position position="138"/>
    </location>
    <ligand>
        <name>S-adenosyl-L-methionine</name>
        <dbReference type="ChEBI" id="CHEBI:59789"/>
    </ligand>
</feature>
<comment type="caution">
    <text evidence="8">The sequence shown here is derived from an EMBL/GenBank/DDBJ whole genome shotgun (WGS) entry which is preliminary data.</text>
</comment>
<organism evidence="8 9">
    <name type="scientific">Dethiosulfatarculus sandiegensis</name>
    <dbReference type="NCBI Taxonomy" id="1429043"/>
    <lineage>
        <taxon>Bacteria</taxon>
        <taxon>Pseudomonadati</taxon>
        <taxon>Thermodesulfobacteriota</taxon>
        <taxon>Desulfarculia</taxon>
        <taxon>Desulfarculales</taxon>
        <taxon>Desulfarculaceae</taxon>
        <taxon>Dethiosulfatarculus</taxon>
    </lineage>
</organism>
<dbReference type="PIRSF" id="PIRSF017269">
    <property type="entry name" value="GCD14"/>
    <property type="match status" value="1"/>
</dbReference>